<name>A0A4Q6XT07_9SPHI</name>
<dbReference type="GO" id="GO:0016020">
    <property type="term" value="C:membrane"/>
    <property type="evidence" value="ECO:0007669"/>
    <property type="project" value="UniProtKB-SubCell"/>
</dbReference>
<dbReference type="PANTHER" id="PTHR37422:SF13">
    <property type="entry name" value="LIPOPOLYSACCHARIDE BIOSYNTHESIS PROTEIN PA4999-RELATED"/>
    <property type="match status" value="1"/>
</dbReference>
<feature type="domain" description="O-antigen ligase-related" evidence="6">
    <location>
        <begin position="264"/>
        <end position="402"/>
    </location>
</feature>
<evidence type="ECO:0000256" key="5">
    <source>
        <dbReference type="SAM" id="Phobius"/>
    </source>
</evidence>
<keyword evidence="4 5" id="KW-0472">Membrane</keyword>
<feature type="transmembrane region" description="Helical" evidence="5">
    <location>
        <begin position="88"/>
        <end position="108"/>
    </location>
</feature>
<feature type="transmembrane region" description="Helical" evidence="5">
    <location>
        <begin position="387"/>
        <end position="417"/>
    </location>
</feature>
<accession>A0A4Q6XT07</accession>
<dbReference type="Pfam" id="PF04932">
    <property type="entry name" value="Wzy_C"/>
    <property type="match status" value="1"/>
</dbReference>
<evidence type="ECO:0000256" key="4">
    <source>
        <dbReference type="ARBA" id="ARBA00023136"/>
    </source>
</evidence>
<feature type="transmembrane region" description="Helical" evidence="5">
    <location>
        <begin position="424"/>
        <end position="444"/>
    </location>
</feature>
<evidence type="ECO:0000256" key="2">
    <source>
        <dbReference type="ARBA" id="ARBA00022692"/>
    </source>
</evidence>
<dbReference type="InterPro" id="IPR051533">
    <property type="entry name" value="WaaL-like"/>
</dbReference>
<feature type="transmembrane region" description="Helical" evidence="5">
    <location>
        <begin position="177"/>
        <end position="194"/>
    </location>
</feature>
<proteinExistence type="predicted"/>
<feature type="transmembrane region" description="Helical" evidence="5">
    <location>
        <begin position="456"/>
        <end position="472"/>
    </location>
</feature>
<dbReference type="EMBL" id="SGIT01000002">
    <property type="protein sequence ID" value="RZF59436.1"/>
    <property type="molecule type" value="Genomic_DNA"/>
</dbReference>
<keyword evidence="2 5" id="KW-0812">Transmembrane</keyword>
<evidence type="ECO:0000313" key="7">
    <source>
        <dbReference type="EMBL" id="RZF59436.1"/>
    </source>
</evidence>
<keyword evidence="3 5" id="KW-1133">Transmembrane helix</keyword>
<comment type="caution">
    <text evidence="7">The sequence shown here is derived from an EMBL/GenBank/DDBJ whole genome shotgun (WGS) entry which is preliminary data.</text>
</comment>
<feature type="transmembrane region" description="Helical" evidence="5">
    <location>
        <begin position="38"/>
        <end position="58"/>
    </location>
</feature>
<feature type="transmembrane region" description="Helical" evidence="5">
    <location>
        <begin position="300"/>
        <end position="320"/>
    </location>
</feature>
<comment type="subcellular location">
    <subcellularLocation>
        <location evidence="1">Membrane</location>
        <topology evidence="1">Multi-pass membrane protein</topology>
    </subcellularLocation>
</comment>
<gene>
    <name evidence="7" type="ORF">EWE74_09680</name>
</gene>
<evidence type="ECO:0000256" key="3">
    <source>
        <dbReference type="ARBA" id="ARBA00022989"/>
    </source>
</evidence>
<sequence>MLKLRPLNNIGILNHMWLKTIVVGACLLIAFLAVSGGLMPALGFALLPLLFCFLLICIKYPYVSFLFLFTVCFFIMGVQRYTPLPIPSGLVVDMIILFNFLVITINHIYRNYHPHFKLPFFFLITVAWTVYCLVSVFNPAGTLENWLVTIRSIALHISLFQFLSYYIFKSVGRVNHFLLFWATLCLLAALKAIGQKIIGFDTSEMIWLYTVGESTHVIYSGIRYFSFFTDAANFGCHMGLATVVFSILALNEKSRSLKTYYIIVAILTLYGMFISGTRSAMAIPFVGFAFYIISLRRWQFILAGAVTFITIFGFFAFTTIGNSNADIRRMRTAFQFSKDASYNIRQENQAKMREFMGDYPIGLGIGAAKHTVDGDLLYDLPTDTSFVFIWVETGIIGLIIYLFLWLSCLVISLYYIWKRLKDPMIRALTSAASAGIAGMMAAGYGNEVLHQFPTGQTVYILMAIVMLSPYLENRKNNEYTIR</sequence>
<organism evidence="7 8">
    <name type="scientific">Sphingobacterium corticibacterium</name>
    <dbReference type="NCBI Taxonomy" id="2484746"/>
    <lineage>
        <taxon>Bacteria</taxon>
        <taxon>Pseudomonadati</taxon>
        <taxon>Bacteroidota</taxon>
        <taxon>Sphingobacteriia</taxon>
        <taxon>Sphingobacteriales</taxon>
        <taxon>Sphingobacteriaceae</taxon>
        <taxon>Sphingobacterium</taxon>
    </lineage>
</organism>
<feature type="transmembrane region" description="Helical" evidence="5">
    <location>
        <begin position="65"/>
        <end position="82"/>
    </location>
</feature>
<keyword evidence="7" id="KW-0436">Ligase</keyword>
<evidence type="ECO:0000256" key="1">
    <source>
        <dbReference type="ARBA" id="ARBA00004141"/>
    </source>
</evidence>
<dbReference type="PANTHER" id="PTHR37422">
    <property type="entry name" value="TEICHURONIC ACID BIOSYNTHESIS PROTEIN TUAE"/>
    <property type="match status" value="1"/>
</dbReference>
<dbReference type="Proteomes" id="UP000292855">
    <property type="component" value="Unassembled WGS sequence"/>
</dbReference>
<feature type="transmembrane region" description="Helical" evidence="5">
    <location>
        <begin position="12"/>
        <end position="32"/>
    </location>
</feature>
<dbReference type="AlphaFoldDB" id="A0A4Q6XT07"/>
<dbReference type="InterPro" id="IPR007016">
    <property type="entry name" value="O-antigen_ligase-rel_domated"/>
</dbReference>
<feature type="transmembrane region" description="Helical" evidence="5">
    <location>
        <begin position="120"/>
        <end position="140"/>
    </location>
</feature>
<dbReference type="OrthoDB" id="783093at2"/>
<protein>
    <submittedName>
        <fullName evidence="7">O-antigen ligase domain-containing protein</fullName>
    </submittedName>
</protein>
<feature type="transmembrane region" description="Helical" evidence="5">
    <location>
        <begin position="146"/>
        <end position="168"/>
    </location>
</feature>
<dbReference type="GO" id="GO:0016874">
    <property type="term" value="F:ligase activity"/>
    <property type="evidence" value="ECO:0007669"/>
    <property type="project" value="UniProtKB-KW"/>
</dbReference>
<keyword evidence="8" id="KW-1185">Reference proteome</keyword>
<feature type="transmembrane region" description="Helical" evidence="5">
    <location>
        <begin position="262"/>
        <end position="293"/>
    </location>
</feature>
<feature type="transmembrane region" description="Helical" evidence="5">
    <location>
        <begin position="232"/>
        <end position="250"/>
    </location>
</feature>
<evidence type="ECO:0000259" key="6">
    <source>
        <dbReference type="Pfam" id="PF04932"/>
    </source>
</evidence>
<reference evidence="7 8" key="1">
    <citation type="submission" date="2019-02" db="EMBL/GenBank/DDBJ databases">
        <authorList>
            <person name="Li Y."/>
        </authorList>
    </citation>
    <scope>NUCLEOTIDE SEQUENCE [LARGE SCALE GENOMIC DNA]</scope>
    <source>
        <strain evidence="7 8">30C10-4-7</strain>
    </source>
</reference>
<evidence type="ECO:0000313" key="8">
    <source>
        <dbReference type="Proteomes" id="UP000292855"/>
    </source>
</evidence>